<comment type="caution">
    <text evidence="1">The sequence shown here is derived from an EMBL/GenBank/DDBJ whole genome shotgun (WGS) entry which is preliminary data.</text>
</comment>
<name>A0A2S5GHR3_9BURK</name>
<dbReference type="AlphaFoldDB" id="A0A2S5GHR3"/>
<organism evidence="1 2">
    <name type="scientific">Achromobacter spanius</name>
    <dbReference type="NCBI Taxonomy" id="217203"/>
    <lineage>
        <taxon>Bacteria</taxon>
        <taxon>Pseudomonadati</taxon>
        <taxon>Pseudomonadota</taxon>
        <taxon>Betaproteobacteria</taxon>
        <taxon>Burkholderiales</taxon>
        <taxon>Alcaligenaceae</taxon>
        <taxon>Achromobacter</taxon>
    </lineage>
</organism>
<dbReference type="OrthoDB" id="8558788at2"/>
<gene>
    <name evidence="1" type="ORF">C4E15_29840</name>
</gene>
<dbReference type="Proteomes" id="UP000239990">
    <property type="component" value="Unassembled WGS sequence"/>
</dbReference>
<dbReference type="Pfam" id="PF12686">
    <property type="entry name" value="DUF3800"/>
    <property type="match status" value="1"/>
</dbReference>
<accession>A0A2S5GHR3</accession>
<evidence type="ECO:0000313" key="1">
    <source>
        <dbReference type="EMBL" id="PPA72582.1"/>
    </source>
</evidence>
<dbReference type="InterPro" id="IPR024524">
    <property type="entry name" value="DUF3800"/>
</dbReference>
<evidence type="ECO:0000313" key="2">
    <source>
        <dbReference type="Proteomes" id="UP000239990"/>
    </source>
</evidence>
<proteinExistence type="predicted"/>
<reference evidence="1 2" key="1">
    <citation type="submission" date="2018-02" db="EMBL/GenBank/DDBJ databases">
        <title>Draft Genome of Achromobacter spanius stain 6.</title>
        <authorList>
            <person name="Gunasekera T.S."/>
            <person name="Radwan O."/>
            <person name="Ruiz O.N."/>
        </authorList>
    </citation>
    <scope>NUCLEOTIDE SEQUENCE [LARGE SCALE GENOMIC DNA]</scope>
    <source>
        <strain evidence="1 2">6</strain>
    </source>
</reference>
<dbReference type="EMBL" id="PREU01000024">
    <property type="protein sequence ID" value="PPA72582.1"/>
    <property type="molecule type" value="Genomic_DNA"/>
</dbReference>
<protein>
    <submittedName>
        <fullName evidence="1">DUF3800 domain-containing protein</fullName>
    </submittedName>
</protein>
<sequence>MEGQMEELLGAVSVSTDEPLPEVSVADRLKAERREIKRAAERARLLESVAAGDFSTLTSKVGYMLNLYPDTRNSDVQLAIQYWGTFQPELFNEFGILPRNLFKLERMTLLTRARAKIQNEYGLFLANDTVRRGRRSNEERMQDAVIEDVKPRHTISIFADETGKNATWIIVAAVWVLDPRSVYDLTNKIKAWKDTSVWSSRKEIHFSKFGTIDAEPLGQYLSLIAENREFLGFKFAAVERAATQRSTEETVLRLHEFMAIQGLAHEVSSGRVGLPRSLELTVDKESSLDPLALYDAQMRIEARLRHTHGDQATVGWLQAAPSHRSALIQLADVIGGAINRILNSAGGPRNHKDEMADMVIRTLGIQFKTEAHERFDSAAMFYI</sequence>